<proteinExistence type="predicted"/>
<feature type="domain" description="GGDEF" evidence="1">
    <location>
        <begin position="115"/>
        <end position="270"/>
    </location>
</feature>
<dbReference type="InterPro" id="IPR043128">
    <property type="entry name" value="Rev_trsase/Diguanyl_cyclase"/>
</dbReference>
<dbReference type="Proteomes" id="UP000019681">
    <property type="component" value="Unassembled WGS sequence"/>
</dbReference>
<reference evidence="2 3" key="1">
    <citation type="journal article" date="2014" name="Genome Announc.">
        <title>Draft Genome Sequence of Fervidicella metallireducens Strain AeBT, an Iron-Reducing Thermoanaerobe from the Great Artesian Basin.</title>
        <authorList>
            <person name="Patel B.K."/>
        </authorList>
    </citation>
    <scope>NUCLEOTIDE SEQUENCE [LARGE SCALE GENOMIC DNA]</scope>
    <source>
        <strain evidence="2 3">AeB</strain>
    </source>
</reference>
<dbReference type="STRING" id="1403537.Q428_14475"/>
<evidence type="ECO:0000313" key="2">
    <source>
        <dbReference type="EMBL" id="EYE87226.1"/>
    </source>
</evidence>
<dbReference type="PROSITE" id="PS50887">
    <property type="entry name" value="GGDEF"/>
    <property type="match status" value="1"/>
</dbReference>
<dbReference type="InterPro" id="IPR050706">
    <property type="entry name" value="Cyclic-di-GMP_PDE-like"/>
</dbReference>
<dbReference type="EMBL" id="AZQP01000088">
    <property type="protein sequence ID" value="EYE87226.1"/>
    <property type="molecule type" value="Genomic_DNA"/>
</dbReference>
<dbReference type="PANTHER" id="PTHR33121:SF79">
    <property type="entry name" value="CYCLIC DI-GMP PHOSPHODIESTERASE PDED-RELATED"/>
    <property type="match status" value="1"/>
</dbReference>
<sequence>MKNKFNSMLATPYGNAIYLGRNIDIVMDHNPLIVDYDTPIAEVSTLAMARQEENLYDYVIVTKGLEYYGIVTVKRLLESATELELKYARHLNPLTGLPGNVVIEEKLNNIISRCDEAGVFYIDLDNFKAYNDIYGFESGDKIIKLVAQIAYDVVDKHAQCSSFIGHIGGDDFIIITDNCSCIEVICEEIIEKFDNYITSFYNIEDLNKGYIISSDREGNVKNFSLMSISIAVIKGYICELKTPFSIAQRAAQIKKKCKMENISNYIIETV</sequence>
<dbReference type="NCBIfam" id="TIGR00254">
    <property type="entry name" value="GGDEF"/>
    <property type="match status" value="1"/>
</dbReference>
<evidence type="ECO:0000313" key="3">
    <source>
        <dbReference type="Proteomes" id="UP000019681"/>
    </source>
</evidence>
<dbReference type="InterPro" id="IPR000644">
    <property type="entry name" value="CBS_dom"/>
</dbReference>
<dbReference type="SMART" id="SM00267">
    <property type="entry name" value="GGDEF"/>
    <property type="match status" value="1"/>
</dbReference>
<dbReference type="AlphaFoldDB" id="A0A017RRK0"/>
<dbReference type="CDD" id="cd01949">
    <property type="entry name" value="GGDEF"/>
    <property type="match status" value="1"/>
</dbReference>
<comment type="caution">
    <text evidence="2">The sequence shown here is derived from an EMBL/GenBank/DDBJ whole genome shotgun (WGS) entry which is preliminary data.</text>
</comment>
<name>A0A017RRK0_9CLOT</name>
<organism evidence="2 3">
    <name type="scientific">Fervidicella metallireducens AeB</name>
    <dbReference type="NCBI Taxonomy" id="1403537"/>
    <lineage>
        <taxon>Bacteria</taxon>
        <taxon>Bacillati</taxon>
        <taxon>Bacillota</taxon>
        <taxon>Clostridia</taxon>
        <taxon>Eubacteriales</taxon>
        <taxon>Clostridiaceae</taxon>
        <taxon>Fervidicella</taxon>
    </lineage>
</organism>
<dbReference type="InterPro" id="IPR000160">
    <property type="entry name" value="GGDEF_dom"/>
</dbReference>
<dbReference type="SUPFAM" id="SSF55073">
    <property type="entry name" value="Nucleotide cyclase"/>
    <property type="match status" value="1"/>
</dbReference>
<dbReference type="Pfam" id="PF00571">
    <property type="entry name" value="CBS"/>
    <property type="match status" value="1"/>
</dbReference>
<dbReference type="Gene3D" id="3.30.70.270">
    <property type="match status" value="1"/>
</dbReference>
<dbReference type="Pfam" id="PF00990">
    <property type="entry name" value="GGDEF"/>
    <property type="match status" value="1"/>
</dbReference>
<dbReference type="InterPro" id="IPR029787">
    <property type="entry name" value="Nucleotide_cyclase"/>
</dbReference>
<gene>
    <name evidence="2" type="ORF">Q428_14475</name>
</gene>
<evidence type="ECO:0000259" key="1">
    <source>
        <dbReference type="PROSITE" id="PS50887"/>
    </source>
</evidence>
<dbReference type="RefSeq" id="WP_242847854.1">
    <property type="nucleotide sequence ID" value="NZ_AZQP01000088.1"/>
</dbReference>
<protein>
    <recommendedName>
        <fullName evidence="1">GGDEF domain-containing protein</fullName>
    </recommendedName>
</protein>
<dbReference type="PANTHER" id="PTHR33121">
    <property type="entry name" value="CYCLIC DI-GMP PHOSPHODIESTERASE PDEF"/>
    <property type="match status" value="1"/>
</dbReference>
<keyword evidence="3" id="KW-1185">Reference proteome</keyword>
<dbReference type="GO" id="GO:0071111">
    <property type="term" value="F:cyclic-guanylate-specific phosphodiesterase activity"/>
    <property type="evidence" value="ECO:0007669"/>
    <property type="project" value="InterPro"/>
</dbReference>
<accession>A0A017RRK0</accession>